<dbReference type="AlphaFoldDB" id="A0A841KWF7"/>
<feature type="domain" description="NADPH-dependent FMN reductase-like" evidence="3">
    <location>
        <begin position="1"/>
        <end position="105"/>
    </location>
</feature>
<evidence type="ECO:0000256" key="1">
    <source>
        <dbReference type="ARBA" id="ARBA00022630"/>
    </source>
</evidence>
<keyword evidence="5" id="KW-1185">Reference proteome</keyword>
<dbReference type="Gene3D" id="3.40.50.360">
    <property type="match status" value="1"/>
</dbReference>
<dbReference type="InterPro" id="IPR029039">
    <property type="entry name" value="Flavoprotein-like_sf"/>
</dbReference>
<dbReference type="GO" id="GO:0016491">
    <property type="term" value="F:oxidoreductase activity"/>
    <property type="evidence" value="ECO:0007669"/>
    <property type="project" value="InterPro"/>
</dbReference>
<evidence type="ECO:0000313" key="5">
    <source>
        <dbReference type="Proteomes" id="UP000579281"/>
    </source>
</evidence>
<dbReference type="RefSeq" id="WP_184308006.1">
    <property type="nucleotide sequence ID" value="NZ_JACHEN010000002.1"/>
</dbReference>
<dbReference type="EMBL" id="JACHEN010000002">
    <property type="protein sequence ID" value="MBB6214519.1"/>
    <property type="molecule type" value="Genomic_DNA"/>
</dbReference>
<dbReference type="InterPro" id="IPR051796">
    <property type="entry name" value="ISF_SsuE-like"/>
</dbReference>
<dbReference type="Proteomes" id="UP000579281">
    <property type="component" value="Unassembled WGS sequence"/>
</dbReference>
<evidence type="ECO:0000259" key="3">
    <source>
        <dbReference type="Pfam" id="PF03358"/>
    </source>
</evidence>
<evidence type="ECO:0000313" key="4">
    <source>
        <dbReference type="EMBL" id="MBB6214519.1"/>
    </source>
</evidence>
<keyword evidence="2" id="KW-0288">FMN</keyword>
<reference evidence="4 5" key="1">
    <citation type="submission" date="2020-08" db="EMBL/GenBank/DDBJ databases">
        <title>Genomic Encyclopedia of Type Strains, Phase IV (KMG-IV): sequencing the most valuable type-strain genomes for metagenomic binning, comparative biology and taxonomic classification.</title>
        <authorList>
            <person name="Goeker M."/>
        </authorList>
    </citation>
    <scope>NUCLEOTIDE SEQUENCE [LARGE SCALE GENOMIC DNA]</scope>
    <source>
        <strain evidence="4 5">DSM 103526</strain>
    </source>
</reference>
<name>A0A841KWF7_9FIRM</name>
<comment type="caution">
    <text evidence="4">The sequence shown here is derived from an EMBL/GenBank/DDBJ whole genome shotgun (WGS) entry which is preliminary data.</text>
</comment>
<gene>
    <name evidence="4" type="ORF">HNQ80_000599</name>
</gene>
<proteinExistence type="predicted"/>
<evidence type="ECO:0000256" key="2">
    <source>
        <dbReference type="ARBA" id="ARBA00022643"/>
    </source>
</evidence>
<accession>A0A841KWF7</accession>
<keyword evidence="1" id="KW-0285">Flavoprotein</keyword>
<dbReference type="PANTHER" id="PTHR43278:SF2">
    <property type="entry name" value="IRON-SULFUR FLAVOPROTEIN"/>
    <property type="match status" value="1"/>
</dbReference>
<organism evidence="4 5">
    <name type="scientific">Anaerosolibacter carboniphilus</name>
    <dbReference type="NCBI Taxonomy" id="1417629"/>
    <lineage>
        <taxon>Bacteria</taxon>
        <taxon>Bacillati</taxon>
        <taxon>Bacillota</taxon>
        <taxon>Clostridia</taxon>
        <taxon>Peptostreptococcales</taxon>
        <taxon>Thermotaleaceae</taxon>
        <taxon>Anaerosolibacter</taxon>
    </lineage>
</organism>
<dbReference type="PANTHER" id="PTHR43278">
    <property type="entry name" value="NAD(P)H-DEPENDENT FMN-CONTAINING OXIDOREDUCTASE YWQN-RELATED"/>
    <property type="match status" value="1"/>
</dbReference>
<sequence length="237" mass="26895">MKIVAYNGSPKGKNSVTNLMIDEVLKGAQEKGAEVVNYTLSEKNIHHCTGCFHCWYVEKNKCILNDDMEDAISHFEDLDILILGTPLYFDNVSGMLKVFLDRCIAYGSYFIEKDEHGESKHIDAYKEKHNGKQAPRIIVISNGGFAEKSQFQALEFMMDRMARNMSSEVIAKIFRGQGPLLAMKNEQLKPIVDHYRELLRQAGREIATQCCISEQTQGKLDAPLIPVDVYNQQINSR</sequence>
<dbReference type="InterPro" id="IPR005025">
    <property type="entry name" value="FMN_Rdtase-like_dom"/>
</dbReference>
<dbReference type="SUPFAM" id="SSF52218">
    <property type="entry name" value="Flavoproteins"/>
    <property type="match status" value="1"/>
</dbReference>
<dbReference type="Pfam" id="PF03358">
    <property type="entry name" value="FMN_red"/>
    <property type="match status" value="1"/>
</dbReference>
<protein>
    <submittedName>
        <fullName evidence="4">Multimeric flavodoxin WrbA</fullName>
    </submittedName>
</protein>